<dbReference type="SUPFAM" id="SSF46689">
    <property type="entry name" value="Homeodomain-like"/>
    <property type="match status" value="1"/>
</dbReference>
<organism evidence="6 7">
    <name type="scientific">Azospirillum oleiclasticum</name>
    <dbReference type="NCBI Taxonomy" id="2735135"/>
    <lineage>
        <taxon>Bacteria</taxon>
        <taxon>Pseudomonadati</taxon>
        <taxon>Pseudomonadota</taxon>
        <taxon>Alphaproteobacteria</taxon>
        <taxon>Rhodospirillales</taxon>
        <taxon>Azospirillaceae</taxon>
        <taxon>Azospirillum</taxon>
    </lineage>
</organism>
<dbReference type="PANTHER" id="PTHR47506:SF1">
    <property type="entry name" value="HTH-TYPE TRANSCRIPTIONAL REGULATOR YJDC"/>
    <property type="match status" value="1"/>
</dbReference>
<dbReference type="RefSeq" id="WP_180284985.1">
    <property type="nucleotide sequence ID" value="NZ_JABFDB010000025.1"/>
</dbReference>
<gene>
    <name evidence="6" type="ORF">HND93_26175</name>
</gene>
<proteinExistence type="predicted"/>
<dbReference type="InterPro" id="IPR009057">
    <property type="entry name" value="Homeodomain-like_sf"/>
</dbReference>
<dbReference type="EMBL" id="JABFDB010000025">
    <property type="protein sequence ID" value="NYZ23210.1"/>
    <property type="molecule type" value="Genomic_DNA"/>
</dbReference>
<feature type="domain" description="HTH tetR-type" evidence="5">
    <location>
        <begin position="1"/>
        <end position="50"/>
    </location>
</feature>
<dbReference type="InterPro" id="IPR036271">
    <property type="entry name" value="Tet_transcr_reg_TetR-rel_C_sf"/>
</dbReference>
<dbReference type="Proteomes" id="UP000584642">
    <property type="component" value="Unassembled WGS sequence"/>
</dbReference>
<keyword evidence="1" id="KW-0805">Transcription regulation</keyword>
<evidence type="ECO:0000256" key="4">
    <source>
        <dbReference type="PROSITE-ProRule" id="PRU00335"/>
    </source>
</evidence>
<keyword evidence="3" id="KW-0804">Transcription</keyword>
<dbReference type="Pfam" id="PF00440">
    <property type="entry name" value="TetR_N"/>
    <property type="match status" value="1"/>
</dbReference>
<dbReference type="SUPFAM" id="SSF48498">
    <property type="entry name" value="Tetracyclin repressor-like, C-terminal domain"/>
    <property type="match status" value="1"/>
</dbReference>
<dbReference type="PANTHER" id="PTHR47506">
    <property type="entry name" value="TRANSCRIPTIONAL REGULATORY PROTEIN"/>
    <property type="match status" value="1"/>
</dbReference>
<dbReference type="Gene3D" id="1.10.357.10">
    <property type="entry name" value="Tetracycline Repressor, domain 2"/>
    <property type="match status" value="1"/>
</dbReference>
<feature type="DNA-binding region" description="H-T-H motif" evidence="4">
    <location>
        <begin position="13"/>
        <end position="32"/>
    </location>
</feature>
<dbReference type="Gene3D" id="1.10.10.60">
    <property type="entry name" value="Homeodomain-like"/>
    <property type="match status" value="1"/>
</dbReference>
<accession>A0ABX2TKP5</accession>
<evidence type="ECO:0000256" key="1">
    <source>
        <dbReference type="ARBA" id="ARBA00023015"/>
    </source>
</evidence>
<keyword evidence="2 4" id="KW-0238">DNA-binding</keyword>
<evidence type="ECO:0000256" key="2">
    <source>
        <dbReference type="ARBA" id="ARBA00023125"/>
    </source>
</evidence>
<comment type="caution">
    <text evidence="6">The sequence shown here is derived from an EMBL/GenBank/DDBJ whole genome shotgun (WGS) entry which is preliminary data.</text>
</comment>
<name>A0ABX2TKP5_9PROT</name>
<reference evidence="6 7" key="1">
    <citation type="submission" date="2020-05" db="EMBL/GenBank/DDBJ databases">
        <title>Azospirillum oleiclasticum sp. nov, a nitrogen-fixing and heavy crude oil-emulsifying bacterium isolated from the crude oil of Yumen Oilfield.</title>
        <authorList>
            <person name="Wu D."/>
            <person name="Cai M."/>
            <person name="Zhang X."/>
        </authorList>
    </citation>
    <scope>NUCLEOTIDE SEQUENCE [LARGE SCALE GENOMIC DNA]</scope>
    <source>
        <strain evidence="6 7">ROY-1-1-2</strain>
    </source>
</reference>
<evidence type="ECO:0000313" key="6">
    <source>
        <dbReference type="EMBL" id="NYZ23210.1"/>
    </source>
</evidence>
<dbReference type="InterPro" id="IPR023772">
    <property type="entry name" value="DNA-bd_HTH_TetR-type_CS"/>
</dbReference>
<evidence type="ECO:0000313" key="7">
    <source>
        <dbReference type="Proteomes" id="UP000584642"/>
    </source>
</evidence>
<dbReference type="PROSITE" id="PS01081">
    <property type="entry name" value="HTH_TETR_1"/>
    <property type="match status" value="1"/>
</dbReference>
<keyword evidence="7" id="KW-1185">Reference proteome</keyword>
<protein>
    <submittedName>
        <fullName evidence="6">Helix-turn-helix transcriptional regulator</fullName>
    </submittedName>
</protein>
<evidence type="ECO:0000256" key="3">
    <source>
        <dbReference type="ARBA" id="ARBA00023163"/>
    </source>
</evidence>
<sequence>MRLFWRHGYEGVSINDLTNAIGIAPPSLYAAFGSKAGLYREALDHYGGLPGALSDLDADETLEGTVSRLLRNAVDAVTDPRGEGGCMVSTGMIQCAREHAELASDVADRRRGMHATITGALKRWLDDAAAVPLARFLVTVLQGLSVQARDGATRSDLDHVVEEVVGGVMARIRSGELRVRSQPRLETALNRTGINGG</sequence>
<dbReference type="PROSITE" id="PS50977">
    <property type="entry name" value="HTH_TETR_2"/>
    <property type="match status" value="1"/>
</dbReference>
<evidence type="ECO:0000259" key="5">
    <source>
        <dbReference type="PROSITE" id="PS50977"/>
    </source>
</evidence>
<dbReference type="InterPro" id="IPR001647">
    <property type="entry name" value="HTH_TetR"/>
</dbReference>